<evidence type="ECO:0000313" key="7">
    <source>
        <dbReference type="Proteomes" id="UP000199611"/>
    </source>
</evidence>
<feature type="binding site" evidence="4">
    <location>
        <position position="223"/>
    </location>
    <ligand>
        <name>substrate</name>
    </ligand>
</feature>
<dbReference type="Proteomes" id="UP000199611">
    <property type="component" value="Unassembled WGS sequence"/>
</dbReference>
<dbReference type="Gene3D" id="3.20.20.140">
    <property type="entry name" value="Metal-dependent hydrolases"/>
    <property type="match status" value="1"/>
</dbReference>
<dbReference type="GO" id="GO:0046872">
    <property type="term" value="F:metal ion binding"/>
    <property type="evidence" value="ECO:0007669"/>
    <property type="project" value="UniProtKB-KW"/>
</dbReference>
<dbReference type="InterPro" id="IPR050287">
    <property type="entry name" value="MTA/SAH_deaminase"/>
</dbReference>
<dbReference type="InterPro" id="IPR032466">
    <property type="entry name" value="Metal_Hydrolase"/>
</dbReference>
<sequence length="439" mass="48418">MHEPEVDVLITDGCVICLDENNSVFSPGYVAVHDGKIVGVGPGNPPEVFGKNAREIVKSTGCVVLPGLVNAHTHAAMTIFRGIADDLPLMEWLQKHIFPAESKLTEEWVYWGTLLGCAEMIAGGTTCFCDMYLFESAVAKAADESGMRALVGEVLYDFPSPNYGPPEKGILYTENLIKEWQGHGRVRIAVEPHATYTCSPELLRKCRELANRFEAPLVIHLSETLDEVEKCRSDYGCTPVEHLNRLGIFDNHTIAAHCVHLTDEDIRILQEKGVYAVHNPQSNLKLASGVSPLPKLMSSKVKVALGTDGPASNNDLDMFGEMDTCAKLHKAVFRDPTVLPARDVLALATINGAEALGFQRVGRLKEGFFADLIILDFRKPHLTPCYDPVSHLVYAVRSSDVRDVMVNGRWIFRNGEHITLDVEKISHHVKRIASQIKGS</sequence>
<feature type="binding site" evidence="4">
    <location>
        <position position="220"/>
    </location>
    <ligand>
        <name>Zn(2+)</name>
        <dbReference type="ChEBI" id="CHEBI:29105"/>
    </ligand>
</feature>
<evidence type="ECO:0000313" key="6">
    <source>
        <dbReference type="EMBL" id="SFM39639.1"/>
    </source>
</evidence>
<comment type="cofactor">
    <cofactor evidence="4">
        <name>Zn(2+)</name>
        <dbReference type="ChEBI" id="CHEBI:29105"/>
    </cofactor>
    <text evidence="4">Binds 1 zinc ion per subunit.</text>
</comment>
<evidence type="ECO:0000256" key="3">
    <source>
        <dbReference type="ARBA" id="ARBA00022833"/>
    </source>
</evidence>
<dbReference type="OrthoDB" id="9807210at2"/>
<dbReference type="SUPFAM" id="SSF51338">
    <property type="entry name" value="Composite domain of metallo-dependent hydrolases"/>
    <property type="match status" value="1"/>
</dbReference>
<name>A0A1I4QHT4_9BACT</name>
<comment type="catalytic activity">
    <reaction evidence="4">
        <text>S-methyl-5'-thioadenosine + H2O + H(+) = S-methyl-5'-thioinosine + NH4(+)</text>
        <dbReference type="Rhea" id="RHEA:25025"/>
        <dbReference type="ChEBI" id="CHEBI:15377"/>
        <dbReference type="ChEBI" id="CHEBI:15378"/>
        <dbReference type="ChEBI" id="CHEBI:17509"/>
        <dbReference type="ChEBI" id="CHEBI:28938"/>
        <dbReference type="ChEBI" id="CHEBI:48595"/>
        <dbReference type="EC" id="3.5.4.31"/>
    </reaction>
</comment>
<comment type="caution">
    <text evidence="4">Lacks conserved residue(s) required for the propagation of feature annotation.</text>
</comment>
<accession>A0A1I4QHT4</accession>
<dbReference type="SUPFAM" id="SSF51556">
    <property type="entry name" value="Metallo-dependent hydrolases"/>
    <property type="match status" value="1"/>
</dbReference>
<evidence type="ECO:0000256" key="1">
    <source>
        <dbReference type="ARBA" id="ARBA00022723"/>
    </source>
</evidence>
<dbReference type="HAMAP" id="MF_01281">
    <property type="entry name" value="MTA_SAH_deamin"/>
    <property type="match status" value="1"/>
</dbReference>
<feature type="binding site" evidence="4">
    <location>
        <position position="308"/>
    </location>
    <ligand>
        <name>Zn(2+)</name>
        <dbReference type="ChEBI" id="CHEBI:29105"/>
    </ligand>
</feature>
<gene>
    <name evidence="4" type="primary">mtaD</name>
    <name evidence="6" type="ORF">SAMN05660836_00047</name>
</gene>
<dbReference type="GO" id="GO:0050270">
    <property type="term" value="F:S-adenosylhomocysteine deaminase activity"/>
    <property type="evidence" value="ECO:0007669"/>
    <property type="project" value="UniProtKB-UniRule"/>
</dbReference>
<comment type="function">
    <text evidence="4">Catalyzes the deamination of 5-methylthioadenosine and S-adenosyl-L-homocysteine into 5-methylthioinosine and S-inosyl-L-homocysteine, respectively. Is also able to deaminate adenosine.</text>
</comment>
<feature type="binding site" evidence="4">
    <location>
        <position position="308"/>
    </location>
    <ligand>
        <name>substrate</name>
    </ligand>
</feature>
<dbReference type="InterPro" id="IPR006680">
    <property type="entry name" value="Amidohydro-rel"/>
</dbReference>
<dbReference type="EMBL" id="FOUU01000001">
    <property type="protein sequence ID" value="SFM39639.1"/>
    <property type="molecule type" value="Genomic_DNA"/>
</dbReference>
<dbReference type="RefSeq" id="WP_093392500.1">
    <property type="nucleotide sequence ID" value="NZ_FOUU01000001.1"/>
</dbReference>
<feature type="binding site" evidence="4">
    <location>
        <position position="193"/>
    </location>
    <ligand>
        <name>substrate</name>
    </ligand>
</feature>
<dbReference type="InterPro" id="IPR023512">
    <property type="entry name" value="Deaminase_MtaD/DadD"/>
</dbReference>
<dbReference type="CDD" id="cd01298">
    <property type="entry name" value="ATZ_TRZ_like"/>
    <property type="match status" value="1"/>
</dbReference>
<dbReference type="PANTHER" id="PTHR43794:SF11">
    <property type="entry name" value="AMIDOHYDROLASE-RELATED DOMAIN-CONTAINING PROTEIN"/>
    <property type="match status" value="1"/>
</dbReference>
<feature type="domain" description="Amidohydrolase-related" evidence="5">
    <location>
        <begin position="63"/>
        <end position="411"/>
    </location>
</feature>
<organism evidence="6 7">
    <name type="scientific">Thermodesulforhabdus norvegica</name>
    <dbReference type="NCBI Taxonomy" id="39841"/>
    <lineage>
        <taxon>Bacteria</taxon>
        <taxon>Pseudomonadati</taxon>
        <taxon>Thermodesulfobacteriota</taxon>
        <taxon>Syntrophobacteria</taxon>
        <taxon>Syntrophobacterales</taxon>
        <taxon>Thermodesulforhabdaceae</taxon>
        <taxon>Thermodesulforhabdus</taxon>
    </lineage>
</organism>
<dbReference type="InterPro" id="IPR011059">
    <property type="entry name" value="Metal-dep_hydrolase_composite"/>
</dbReference>
<reference evidence="6 7" key="1">
    <citation type="submission" date="2016-10" db="EMBL/GenBank/DDBJ databases">
        <authorList>
            <person name="de Groot N.N."/>
        </authorList>
    </citation>
    <scope>NUCLEOTIDE SEQUENCE [LARGE SCALE GENOMIC DNA]</scope>
    <source>
        <strain evidence="6 7">DSM 9990</strain>
    </source>
</reference>
<evidence type="ECO:0000259" key="5">
    <source>
        <dbReference type="Pfam" id="PF01979"/>
    </source>
</evidence>
<keyword evidence="2 4" id="KW-0378">Hydrolase</keyword>
<dbReference type="STRING" id="39841.SAMN05660836_00047"/>
<feature type="binding site" evidence="4">
    <location>
        <position position="74"/>
    </location>
    <ligand>
        <name>Zn(2+)</name>
        <dbReference type="ChEBI" id="CHEBI:29105"/>
    </ligand>
</feature>
<feature type="binding site" evidence="4">
    <location>
        <position position="101"/>
    </location>
    <ligand>
        <name>substrate</name>
    </ligand>
</feature>
<comment type="catalytic activity">
    <reaction evidence="4">
        <text>S-adenosyl-L-homocysteine + H2O + H(+) = S-inosyl-L-homocysteine + NH4(+)</text>
        <dbReference type="Rhea" id="RHEA:20716"/>
        <dbReference type="ChEBI" id="CHEBI:15377"/>
        <dbReference type="ChEBI" id="CHEBI:15378"/>
        <dbReference type="ChEBI" id="CHEBI:28938"/>
        <dbReference type="ChEBI" id="CHEBI:57856"/>
        <dbReference type="ChEBI" id="CHEBI:57985"/>
        <dbReference type="EC" id="3.5.4.28"/>
    </reaction>
</comment>
<dbReference type="EC" id="3.5.4.31" evidence="4"/>
<keyword evidence="1 4" id="KW-0479">Metal-binding</keyword>
<keyword evidence="7" id="KW-1185">Reference proteome</keyword>
<evidence type="ECO:0000256" key="2">
    <source>
        <dbReference type="ARBA" id="ARBA00022801"/>
    </source>
</evidence>
<dbReference type="PANTHER" id="PTHR43794">
    <property type="entry name" value="AMINOHYDROLASE SSNA-RELATED"/>
    <property type="match status" value="1"/>
</dbReference>
<dbReference type="Pfam" id="PF01979">
    <property type="entry name" value="Amidohydro_1"/>
    <property type="match status" value="1"/>
</dbReference>
<feature type="binding site" evidence="4">
    <location>
        <position position="72"/>
    </location>
    <ligand>
        <name>Zn(2+)</name>
        <dbReference type="ChEBI" id="CHEBI:29105"/>
    </ligand>
</feature>
<protein>
    <recommendedName>
        <fullName evidence="4">5-methylthioadenosine/S-adenosylhomocysteine deaminase</fullName>
        <shortName evidence="4">MTA/SAH deaminase</shortName>
        <ecNumber evidence="4">3.5.4.28</ecNumber>
        <ecNumber evidence="4">3.5.4.31</ecNumber>
    </recommendedName>
</protein>
<dbReference type="GO" id="GO:0090614">
    <property type="term" value="F:5'-methylthioadenosine deaminase activity"/>
    <property type="evidence" value="ECO:0007669"/>
    <property type="project" value="UniProtKB-UniRule"/>
</dbReference>
<dbReference type="AlphaFoldDB" id="A0A1I4QHT4"/>
<keyword evidence="3 4" id="KW-0862">Zinc</keyword>
<dbReference type="Gene3D" id="2.30.40.10">
    <property type="entry name" value="Urease, subunit C, domain 1"/>
    <property type="match status" value="1"/>
</dbReference>
<proteinExistence type="inferred from homology"/>
<comment type="similarity">
    <text evidence="4">Belongs to the metallo-dependent hydrolases superfamily. MTA/SAH deaminase family.</text>
</comment>
<evidence type="ECO:0000256" key="4">
    <source>
        <dbReference type="HAMAP-Rule" id="MF_01281"/>
    </source>
</evidence>
<dbReference type="FunFam" id="3.20.20.140:FF:000014">
    <property type="entry name" value="5-methylthioadenosine/S-adenosylhomocysteine deaminase"/>
    <property type="match status" value="1"/>
</dbReference>
<dbReference type="EC" id="3.5.4.28" evidence="4"/>